<dbReference type="Proteomes" id="UP000649604">
    <property type="component" value="Unassembled WGS sequence"/>
</dbReference>
<reference evidence="3" key="1">
    <citation type="submission" date="2019-11" db="EMBL/GenBank/DDBJ databases">
        <title>Microbial mats filling the niche in hypersaline microbial mats.</title>
        <authorList>
            <person name="Wong H.L."/>
            <person name="Macleod F.I."/>
            <person name="White R.A. III"/>
            <person name="Burns B.P."/>
        </authorList>
    </citation>
    <scope>NUCLEOTIDE SEQUENCE</scope>
    <source>
        <strain evidence="3">Rbin_158</strain>
    </source>
</reference>
<name>A0A9D5JZT2_9BACT</name>
<feature type="transmembrane region" description="Helical" evidence="1">
    <location>
        <begin position="7"/>
        <end position="26"/>
    </location>
</feature>
<dbReference type="AlphaFoldDB" id="A0A9D5JZT2"/>
<feature type="transmembrane region" description="Helical" evidence="1">
    <location>
        <begin position="73"/>
        <end position="93"/>
    </location>
</feature>
<dbReference type="EMBL" id="WJJP01000638">
    <property type="protein sequence ID" value="MBD3326801.1"/>
    <property type="molecule type" value="Genomic_DNA"/>
</dbReference>
<protein>
    <recommendedName>
        <fullName evidence="2">DUF1468 domain-containing protein</fullName>
    </recommendedName>
</protein>
<organism evidence="3 4">
    <name type="scientific">candidate division KSB3 bacterium</name>
    <dbReference type="NCBI Taxonomy" id="2044937"/>
    <lineage>
        <taxon>Bacteria</taxon>
        <taxon>candidate division KSB3</taxon>
    </lineage>
</organism>
<proteinExistence type="predicted"/>
<dbReference type="Pfam" id="PF07331">
    <property type="entry name" value="TctB"/>
    <property type="match status" value="1"/>
</dbReference>
<comment type="caution">
    <text evidence="3">The sequence shown here is derived from an EMBL/GenBank/DDBJ whole genome shotgun (WGS) entry which is preliminary data.</text>
</comment>
<keyword evidence="1" id="KW-1133">Transmembrane helix</keyword>
<keyword evidence="1" id="KW-0812">Transmembrane</keyword>
<evidence type="ECO:0000256" key="1">
    <source>
        <dbReference type="SAM" id="Phobius"/>
    </source>
</evidence>
<evidence type="ECO:0000259" key="2">
    <source>
        <dbReference type="Pfam" id="PF07331"/>
    </source>
</evidence>
<feature type="domain" description="DUF1468" evidence="2">
    <location>
        <begin position="7"/>
        <end position="148"/>
    </location>
</feature>
<evidence type="ECO:0000313" key="4">
    <source>
        <dbReference type="Proteomes" id="UP000649604"/>
    </source>
</evidence>
<feature type="transmembrane region" description="Helical" evidence="1">
    <location>
        <begin position="38"/>
        <end position="61"/>
    </location>
</feature>
<keyword evidence="1" id="KW-0472">Membrane</keyword>
<feature type="transmembrane region" description="Helical" evidence="1">
    <location>
        <begin position="121"/>
        <end position="143"/>
    </location>
</feature>
<evidence type="ECO:0000313" key="3">
    <source>
        <dbReference type="EMBL" id="MBD3326801.1"/>
    </source>
</evidence>
<gene>
    <name evidence="3" type="ORF">GF339_19610</name>
</gene>
<accession>A0A9D5JZT2</accession>
<sequence>MGKKEILFGGVLMALSIIIFALTYQFPKQTIALPPTVYPRFVSSCLFILALILTIQGMIGAKKGSGQQKPPTTLDTGFLIRLISLIILAFVYTRVLSRTGYVLATPPFVAGTMIIFNEKRWIWIVAVSLITSGVLYVLFRMLFKVPLPRFDLW</sequence>
<dbReference type="InterPro" id="IPR009936">
    <property type="entry name" value="DUF1468"/>
</dbReference>